<keyword evidence="7" id="KW-0472">Membrane</keyword>
<feature type="transmembrane region" description="Helical" evidence="7">
    <location>
        <begin position="20"/>
        <end position="41"/>
    </location>
</feature>
<evidence type="ECO:0000256" key="1">
    <source>
        <dbReference type="ARBA" id="ARBA00004418"/>
    </source>
</evidence>
<comment type="caution">
    <text evidence="9">The sequence shown here is derived from an EMBL/GenBank/DDBJ whole genome shotgun (WGS) entry which is preliminary data.</text>
</comment>
<evidence type="ECO:0000256" key="4">
    <source>
        <dbReference type="ARBA" id="ARBA00022729"/>
    </source>
</evidence>
<name>A0A9D1HKT7_9FIRM</name>
<dbReference type="GO" id="GO:0016740">
    <property type="term" value="F:transferase activity"/>
    <property type="evidence" value="ECO:0007669"/>
    <property type="project" value="UniProtKB-KW"/>
</dbReference>
<evidence type="ECO:0000256" key="2">
    <source>
        <dbReference type="ARBA" id="ARBA00005182"/>
    </source>
</evidence>
<dbReference type="GO" id="GO:0042121">
    <property type="term" value="P:alginic acid biosynthetic process"/>
    <property type="evidence" value="ECO:0007669"/>
    <property type="project" value="UniProtKB-KW"/>
</dbReference>
<sequence length="398" mass="44773">MADHMNNKENQQAGVKRRLFLPAAFLLILFGLGAGTFLLHFDTFWGEIAWVQANCQTPAADKLETLISRWSADAASELILQEQLVELDGLAARVYGKHFVRDTEYSYSVVKDNHGWLQFITFAAELKPIVQNIAAYQALGVPILYVQPPTKYIEGYTEFPPTLNDQTAVNAANIKEAILTAGVPYLDLREAAAADELDRDALFYRTDHHWRVETAFWAAGRTAAKLNELLDLGLDANDYYLDEANWEATSWQQNFLGSQGRRVGRFYGGLDDFTLLTPAFETDFHVELKEQDGEVVEKDGGFDDVLLDQTMLTDPDVYTNRYGAYWGKDYPWVLADNLNNDSGATLLIIKDSYSLPFGAFLATAADKLYMVDLRYFDIADLSGYIQEIAPDAIIIMYS</sequence>
<dbReference type="InterPro" id="IPR031811">
    <property type="entry name" value="ALGX/ALGJ_SGNH-like"/>
</dbReference>
<dbReference type="GO" id="GO:0042597">
    <property type="term" value="C:periplasmic space"/>
    <property type="evidence" value="ECO:0007669"/>
    <property type="project" value="UniProtKB-SubCell"/>
</dbReference>
<evidence type="ECO:0000259" key="8">
    <source>
        <dbReference type="Pfam" id="PF16822"/>
    </source>
</evidence>
<comment type="pathway">
    <text evidence="2">Glycan biosynthesis; alginate biosynthesis.</text>
</comment>
<organism evidence="9 10">
    <name type="scientific">Candidatus Avidehalobacter gallistercoris</name>
    <dbReference type="NCBI Taxonomy" id="2840694"/>
    <lineage>
        <taxon>Bacteria</taxon>
        <taxon>Bacillati</taxon>
        <taxon>Bacillota</taxon>
        <taxon>Clostridia</taxon>
        <taxon>Eubacteriales</taxon>
        <taxon>Peptococcaceae</taxon>
        <taxon>Peptococcaceae incertae sedis</taxon>
        <taxon>Candidatus Avidehalobacter</taxon>
    </lineage>
</organism>
<evidence type="ECO:0000256" key="5">
    <source>
        <dbReference type="ARBA" id="ARBA00022764"/>
    </source>
</evidence>
<evidence type="ECO:0000256" key="6">
    <source>
        <dbReference type="ARBA" id="ARBA00022841"/>
    </source>
</evidence>
<protein>
    <recommendedName>
        <fullName evidence="8">AlgX/AlgJ SGNH hydrolase-like domain-containing protein</fullName>
    </recommendedName>
</protein>
<reference evidence="9" key="2">
    <citation type="journal article" date="2021" name="PeerJ">
        <title>Extensive microbial diversity within the chicken gut microbiome revealed by metagenomics and culture.</title>
        <authorList>
            <person name="Gilroy R."/>
            <person name="Ravi A."/>
            <person name="Getino M."/>
            <person name="Pursley I."/>
            <person name="Horton D.L."/>
            <person name="Alikhan N.F."/>
            <person name="Baker D."/>
            <person name="Gharbi K."/>
            <person name="Hall N."/>
            <person name="Watson M."/>
            <person name="Adriaenssens E.M."/>
            <person name="Foster-Nyarko E."/>
            <person name="Jarju S."/>
            <person name="Secka A."/>
            <person name="Antonio M."/>
            <person name="Oren A."/>
            <person name="Chaudhuri R.R."/>
            <person name="La Ragione R."/>
            <person name="Hildebrand F."/>
            <person name="Pallen M.J."/>
        </authorList>
    </citation>
    <scope>NUCLEOTIDE SEQUENCE</scope>
    <source>
        <strain evidence="9">2830</strain>
    </source>
</reference>
<feature type="domain" description="AlgX/AlgJ SGNH hydrolase-like" evidence="8">
    <location>
        <begin position="124"/>
        <end position="248"/>
    </location>
</feature>
<gene>
    <name evidence="9" type="ORF">IAB00_07310</name>
</gene>
<comment type="subcellular location">
    <subcellularLocation>
        <location evidence="1">Periplasm</location>
    </subcellularLocation>
</comment>
<dbReference type="Proteomes" id="UP000824124">
    <property type="component" value="Unassembled WGS sequence"/>
</dbReference>
<evidence type="ECO:0000313" key="9">
    <source>
        <dbReference type="EMBL" id="HIU11022.1"/>
    </source>
</evidence>
<evidence type="ECO:0000313" key="10">
    <source>
        <dbReference type="Proteomes" id="UP000824124"/>
    </source>
</evidence>
<evidence type="ECO:0000256" key="7">
    <source>
        <dbReference type="SAM" id="Phobius"/>
    </source>
</evidence>
<evidence type="ECO:0000256" key="3">
    <source>
        <dbReference type="ARBA" id="ARBA00022679"/>
    </source>
</evidence>
<reference evidence="9" key="1">
    <citation type="submission" date="2020-10" db="EMBL/GenBank/DDBJ databases">
        <authorList>
            <person name="Gilroy R."/>
        </authorList>
    </citation>
    <scope>NUCLEOTIDE SEQUENCE</scope>
    <source>
        <strain evidence="9">2830</strain>
    </source>
</reference>
<dbReference type="EMBL" id="DVMH01000037">
    <property type="protein sequence ID" value="HIU11022.1"/>
    <property type="molecule type" value="Genomic_DNA"/>
</dbReference>
<dbReference type="AlphaFoldDB" id="A0A9D1HKT7"/>
<keyword evidence="6" id="KW-0016">Alginate biosynthesis</keyword>
<keyword evidence="7" id="KW-0812">Transmembrane</keyword>
<dbReference type="Pfam" id="PF16822">
    <property type="entry name" value="ALGX"/>
    <property type="match status" value="1"/>
</dbReference>
<keyword evidence="7" id="KW-1133">Transmembrane helix</keyword>
<accession>A0A9D1HKT7</accession>
<keyword evidence="4" id="KW-0732">Signal</keyword>
<proteinExistence type="predicted"/>
<keyword evidence="5" id="KW-0574">Periplasm</keyword>
<keyword evidence="3" id="KW-0808">Transferase</keyword>